<dbReference type="RefSeq" id="WP_259662273.1">
    <property type="nucleotide sequence ID" value="NZ_JAHXRI010000025.1"/>
</dbReference>
<evidence type="ECO:0000313" key="3">
    <source>
        <dbReference type="Proteomes" id="UP000739565"/>
    </source>
</evidence>
<sequence length="66" mass="7461">MTALETRFDAILPTLATKEDLKNLELKLTAAIHKEITHCTWRMIAWMTTVLGVSFAGVFYIARHVA</sequence>
<evidence type="ECO:0000313" key="2">
    <source>
        <dbReference type="EMBL" id="MBZ1351859.1"/>
    </source>
</evidence>
<evidence type="ECO:0000256" key="1">
    <source>
        <dbReference type="SAM" id="Phobius"/>
    </source>
</evidence>
<accession>A0A953T8L7</accession>
<reference evidence="2" key="1">
    <citation type="submission" date="2021-07" db="EMBL/GenBank/DDBJ databases">
        <title>New genus and species of the family Alcaligenaceae.</title>
        <authorList>
            <person name="Hahn M.W."/>
        </authorList>
    </citation>
    <scope>NUCLEOTIDE SEQUENCE</scope>
    <source>
        <strain evidence="2">LF4-65</strain>
    </source>
</reference>
<keyword evidence="1" id="KW-1133">Transmembrane helix</keyword>
<organism evidence="2 3">
    <name type="scientific">Zwartia hollandica</name>
    <dbReference type="NCBI Taxonomy" id="324606"/>
    <lineage>
        <taxon>Bacteria</taxon>
        <taxon>Pseudomonadati</taxon>
        <taxon>Pseudomonadota</taxon>
        <taxon>Betaproteobacteria</taxon>
        <taxon>Burkholderiales</taxon>
        <taxon>Alcaligenaceae</taxon>
        <taxon>Zwartia</taxon>
    </lineage>
</organism>
<dbReference type="Proteomes" id="UP000739565">
    <property type="component" value="Unassembled WGS sequence"/>
</dbReference>
<keyword evidence="1" id="KW-0812">Transmembrane</keyword>
<name>A0A953T8L7_9BURK</name>
<feature type="transmembrane region" description="Helical" evidence="1">
    <location>
        <begin position="43"/>
        <end position="62"/>
    </location>
</feature>
<dbReference type="EMBL" id="JAHXRI010000025">
    <property type="protein sequence ID" value="MBZ1351859.1"/>
    <property type="molecule type" value="Genomic_DNA"/>
</dbReference>
<gene>
    <name evidence="2" type="ORF">KZZ10_14540</name>
</gene>
<dbReference type="AlphaFoldDB" id="A0A953T8L7"/>
<keyword evidence="1" id="KW-0472">Membrane</keyword>
<protein>
    <submittedName>
        <fullName evidence="2">Uncharacterized protein</fullName>
    </submittedName>
</protein>
<comment type="caution">
    <text evidence="2">The sequence shown here is derived from an EMBL/GenBank/DDBJ whole genome shotgun (WGS) entry which is preliminary data.</text>
</comment>
<proteinExistence type="predicted"/>
<keyword evidence="3" id="KW-1185">Reference proteome</keyword>